<name>A0ABT1HPI7_STRSD</name>
<evidence type="ECO:0000313" key="2">
    <source>
        <dbReference type="Proteomes" id="UP001205311"/>
    </source>
</evidence>
<dbReference type="Proteomes" id="UP001205311">
    <property type="component" value="Unassembled WGS sequence"/>
</dbReference>
<protein>
    <submittedName>
        <fullName evidence="1">Uncharacterized protein</fullName>
    </submittedName>
</protein>
<reference evidence="1 2" key="1">
    <citation type="submission" date="2022-06" db="EMBL/GenBank/DDBJ databases">
        <title>Genomic Encyclopedia of Archaeal and Bacterial Type Strains, Phase II (KMG-II): from individual species to whole genera.</title>
        <authorList>
            <person name="Goeker M."/>
        </authorList>
    </citation>
    <scope>NUCLEOTIDE SEQUENCE [LARGE SCALE GENOMIC DNA]</scope>
    <source>
        <strain evidence="1 2">DSM 40477</strain>
    </source>
</reference>
<gene>
    <name evidence="1" type="ORF">LX15_001075</name>
</gene>
<sequence>MFVELDVFSGRPNPRWELSPQESRRLADRLVGFDLPAPDDQGRLGFRQFIVSLSPGERYEGIPTRFALAVLPRRTPKQGAGWSQGQRVEVARWLLESARDVTDDVREHVVDALTEDQVRGCVTNPPAYNPGYWNDPSRIKKNNCYNYAANHASDTFAQPGRRSGQVFTKMECQDVAEAAVRDGLKASCVNKSRQVALVIWPGQDFHWYGHHSEGFWGHKPGQTQATNEDRDKLVIHDPQKCNRGPYTDFCGYLWVPPGQRVE</sequence>
<proteinExistence type="predicted"/>
<accession>A0ABT1HPI7</accession>
<evidence type="ECO:0000313" key="1">
    <source>
        <dbReference type="EMBL" id="MCP2257390.1"/>
    </source>
</evidence>
<organism evidence="1 2">
    <name type="scientific">Streptoalloteichus tenebrarius (strain ATCC 17920 / DSM 40477 / JCM 4838 / CBS 697.72 / NBRC 16177 / NCIMB 11028 / NRRL B-12390 / A12253. 1 / ISP 5477)</name>
    <name type="common">Streptomyces tenebrarius</name>
    <dbReference type="NCBI Taxonomy" id="1933"/>
    <lineage>
        <taxon>Bacteria</taxon>
        <taxon>Bacillati</taxon>
        <taxon>Actinomycetota</taxon>
        <taxon>Actinomycetes</taxon>
        <taxon>Pseudonocardiales</taxon>
        <taxon>Pseudonocardiaceae</taxon>
        <taxon>Streptoalloteichus</taxon>
    </lineage>
</organism>
<comment type="caution">
    <text evidence="1">The sequence shown here is derived from an EMBL/GenBank/DDBJ whole genome shotgun (WGS) entry which is preliminary data.</text>
</comment>
<dbReference type="EMBL" id="JAMTCP010000004">
    <property type="protein sequence ID" value="MCP2257390.1"/>
    <property type="molecule type" value="Genomic_DNA"/>
</dbReference>
<keyword evidence="2" id="KW-1185">Reference proteome</keyword>